<proteinExistence type="predicted"/>
<feature type="domain" description="Methyltransferase" evidence="2">
    <location>
        <begin position="33"/>
        <end position="125"/>
    </location>
</feature>
<dbReference type="CDD" id="cd02440">
    <property type="entry name" value="AdoMet_MTases"/>
    <property type="match status" value="1"/>
</dbReference>
<accession>A0A0B3BY64</accession>
<dbReference type="Proteomes" id="UP000030980">
    <property type="component" value="Unassembled WGS sequence"/>
</dbReference>
<dbReference type="STRING" id="706570.PT85_06070"/>
<dbReference type="PANTHER" id="PTHR43861:SF3">
    <property type="entry name" value="PUTATIVE (AFU_ORTHOLOGUE AFUA_2G14390)-RELATED"/>
    <property type="match status" value="1"/>
</dbReference>
<dbReference type="InterPro" id="IPR029063">
    <property type="entry name" value="SAM-dependent_MTases_sf"/>
</dbReference>
<evidence type="ECO:0000256" key="1">
    <source>
        <dbReference type="ARBA" id="ARBA00022679"/>
    </source>
</evidence>
<dbReference type="SUPFAM" id="SSF53335">
    <property type="entry name" value="S-adenosyl-L-methionine-dependent methyltransferases"/>
    <property type="match status" value="1"/>
</dbReference>
<keyword evidence="4" id="KW-1185">Reference proteome</keyword>
<keyword evidence="3" id="KW-0489">Methyltransferase</keyword>
<dbReference type="PANTHER" id="PTHR43861">
    <property type="entry name" value="TRANS-ACONITATE 2-METHYLTRANSFERASE-RELATED"/>
    <property type="match status" value="1"/>
</dbReference>
<gene>
    <name evidence="3" type="ORF">PT85_06070</name>
</gene>
<dbReference type="GO" id="GO:0008168">
    <property type="term" value="F:methyltransferase activity"/>
    <property type="evidence" value="ECO:0007669"/>
    <property type="project" value="UniProtKB-KW"/>
</dbReference>
<dbReference type="AlphaFoldDB" id="A0A0B3BY64"/>
<name>A0A0B3BY64_9PSED</name>
<dbReference type="Pfam" id="PF13649">
    <property type="entry name" value="Methyltransf_25"/>
    <property type="match status" value="1"/>
</dbReference>
<dbReference type="RefSeq" id="WP_039606184.1">
    <property type="nucleotide sequence ID" value="NZ_FMUP01000001.1"/>
</dbReference>
<dbReference type="EMBL" id="JTAK01000002">
    <property type="protein sequence ID" value="KHO65614.1"/>
    <property type="molecule type" value="Genomic_DNA"/>
</dbReference>
<evidence type="ECO:0000313" key="4">
    <source>
        <dbReference type="Proteomes" id="UP000030980"/>
    </source>
</evidence>
<dbReference type="GO" id="GO:0032259">
    <property type="term" value="P:methylation"/>
    <property type="evidence" value="ECO:0007669"/>
    <property type="project" value="UniProtKB-KW"/>
</dbReference>
<dbReference type="OrthoDB" id="9786503at2"/>
<evidence type="ECO:0000313" key="3">
    <source>
        <dbReference type="EMBL" id="KHO65614.1"/>
    </source>
</evidence>
<keyword evidence="1 3" id="KW-0808">Transferase</keyword>
<dbReference type="Gene3D" id="3.40.50.150">
    <property type="entry name" value="Vaccinia Virus protein VP39"/>
    <property type="match status" value="1"/>
</dbReference>
<sequence>MWDERYAAEEYAYGTEPNQYLAEHYQAIPKGRVLSLAEGEGRNAVFLARQGYAVTAVDGSAVGLRKAEKLALEHGVEIELVHADLLDYEIGENCWDGIVSIFCPLPAGPRAALHRKVVAGLKPGGVFLLEAYTPEQLRYGTGGGPSPETKTSRESLIEDLRGLTFTHLAELEREVVEGIYHTGLGAVVQAIAVKER</sequence>
<dbReference type="InterPro" id="IPR041698">
    <property type="entry name" value="Methyltransf_25"/>
</dbReference>
<comment type="caution">
    <text evidence="3">The sequence shown here is derived from an EMBL/GenBank/DDBJ whole genome shotgun (WGS) entry which is preliminary data.</text>
</comment>
<evidence type="ECO:0000259" key="2">
    <source>
        <dbReference type="Pfam" id="PF13649"/>
    </source>
</evidence>
<organism evidence="3 4">
    <name type="scientific">Pseudomonas flexibilis</name>
    <dbReference type="NCBI Taxonomy" id="706570"/>
    <lineage>
        <taxon>Bacteria</taxon>
        <taxon>Pseudomonadati</taxon>
        <taxon>Pseudomonadota</taxon>
        <taxon>Gammaproteobacteria</taxon>
        <taxon>Pseudomonadales</taxon>
        <taxon>Pseudomonadaceae</taxon>
        <taxon>Pseudomonas</taxon>
    </lineage>
</organism>
<protein>
    <submittedName>
        <fullName evidence="3">SAM-dependent methyltransferase</fullName>
    </submittedName>
</protein>
<reference evidence="3 4" key="1">
    <citation type="submission" date="2014-11" db="EMBL/GenBank/DDBJ databases">
        <title>Genome sequence of Pseudomonas tuomuerensis JCM 14085.</title>
        <authorList>
            <person name="Shin S.-K."/>
            <person name="Yi H."/>
        </authorList>
    </citation>
    <scope>NUCLEOTIDE SEQUENCE [LARGE SCALE GENOMIC DNA]</scope>
    <source>
        <strain evidence="3 4">JCM 14085</strain>
    </source>
</reference>